<sequence>MSAEPCAVVGVGQTQHKSRRRDVSMGGLVREAVFRALDDAQMTMADIDAVVLGKAPDLFEGVMKPELYLSDALGAVGKPMFRVHTAGSVGGSTGVVAASHVQTRRFRRVLAVAYEKQSEGNAQFALGSGKGASLGAGGSFAPFIRSYIHRSGAPEHIGWMVAVKDRKNALKNPYAHLQIHDISIEKVKASPMLWDPLRYLESCPSSDGACAVVLTDEAGGKEAAAAGRPPAWVLGTASRSEPGAFPGRDPVRPAAVVDCSAHVYAQAGITNPRRQLSMAELYVPFSWHEAIWLEGHGIAELGEGWRMIDNGDTEIGGSFPINCSGGVLSSNPIGASGLLRFAEAALQVRGAAGEHQVENAKVALAMAYGANSQYFSMWVVASSLQPFG</sequence>
<dbReference type="EMBL" id="CAFBOS010000011">
    <property type="protein sequence ID" value="CAB4980196.1"/>
    <property type="molecule type" value="Genomic_DNA"/>
</dbReference>
<dbReference type="AlphaFoldDB" id="A0A6J7MHP5"/>
<organism evidence="2">
    <name type="scientific">freshwater metagenome</name>
    <dbReference type="NCBI Taxonomy" id="449393"/>
    <lineage>
        <taxon>unclassified sequences</taxon>
        <taxon>metagenomes</taxon>
        <taxon>ecological metagenomes</taxon>
    </lineage>
</organism>
<dbReference type="PANTHER" id="PTHR42870:SF1">
    <property type="entry name" value="NON-SPECIFIC LIPID-TRANSFER PROTEIN-LIKE 2"/>
    <property type="match status" value="1"/>
</dbReference>
<accession>A0A6J7MHP5</accession>
<name>A0A6J7MHP5_9ZZZZ</name>
<dbReference type="InterPro" id="IPR055140">
    <property type="entry name" value="Thiolase_C_2"/>
</dbReference>
<reference evidence="2" key="1">
    <citation type="submission" date="2020-05" db="EMBL/GenBank/DDBJ databases">
        <authorList>
            <person name="Chiriac C."/>
            <person name="Salcher M."/>
            <person name="Ghai R."/>
            <person name="Kavagutti S V."/>
        </authorList>
    </citation>
    <scope>NUCLEOTIDE SEQUENCE</scope>
</reference>
<dbReference type="CDD" id="cd00829">
    <property type="entry name" value="SCP-x_thiolase"/>
    <property type="match status" value="1"/>
</dbReference>
<evidence type="ECO:0000259" key="1">
    <source>
        <dbReference type="Pfam" id="PF22691"/>
    </source>
</evidence>
<dbReference type="NCBIfam" id="NF006180">
    <property type="entry name" value="PRK08313.1"/>
    <property type="match status" value="1"/>
</dbReference>
<dbReference type="InterPro" id="IPR002155">
    <property type="entry name" value="Thiolase"/>
</dbReference>
<evidence type="ECO:0000313" key="2">
    <source>
        <dbReference type="EMBL" id="CAB4980196.1"/>
    </source>
</evidence>
<dbReference type="PANTHER" id="PTHR42870">
    <property type="entry name" value="ACETYL-COA C-ACETYLTRANSFERASE"/>
    <property type="match status" value="1"/>
</dbReference>
<protein>
    <submittedName>
        <fullName evidence="2">Unannotated protein</fullName>
    </submittedName>
</protein>
<gene>
    <name evidence="2" type="ORF">UFOPK3967_00310</name>
</gene>
<dbReference type="InterPro" id="IPR016039">
    <property type="entry name" value="Thiolase-like"/>
</dbReference>
<feature type="domain" description="Thiolase C-terminal" evidence="1">
    <location>
        <begin position="251"/>
        <end position="371"/>
    </location>
</feature>
<proteinExistence type="predicted"/>
<dbReference type="Gene3D" id="3.40.47.10">
    <property type="match status" value="1"/>
</dbReference>
<dbReference type="PIRSF" id="PIRSF000429">
    <property type="entry name" value="Ac-CoA_Ac_transf"/>
    <property type="match status" value="1"/>
</dbReference>
<dbReference type="Pfam" id="PF22691">
    <property type="entry name" value="Thiolase_C_1"/>
    <property type="match status" value="1"/>
</dbReference>
<dbReference type="GO" id="GO:0016747">
    <property type="term" value="F:acyltransferase activity, transferring groups other than amino-acyl groups"/>
    <property type="evidence" value="ECO:0007669"/>
    <property type="project" value="InterPro"/>
</dbReference>
<dbReference type="SUPFAM" id="SSF53901">
    <property type="entry name" value="Thiolase-like"/>
    <property type="match status" value="2"/>
</dbReference>